<evidence type="ECO:0000313" key="3">
    <source>
        <dbReference type="Proteomes" id="UP000228762"/>
    </source>
</evidence>
<protein>
    <submittedName>
        <fullName evidence="2">Uncharacterized protein</fullName>
    </submittedName>
</protein>
<keyword evidence="1" id="KW-1133">Transmembrane helix</keyword>
<comment type="caution">
    <text evidence="2">The sequence shown here is derived from an EMBL/GenBank/DDBJ whole genome shotgun (WGS) entry which is preliminary data.</text>
</comment>
<gene>
    <name evidence="2" type="ORF">COW57_01460</name>
</gene>
<dbReference type="AlphaFoldDB" id="A0A2M7EKL4"/>
<sequence length="86" mass="9492">MDTMQILLIITLGTTTVFSVVIGIQLILVLKELKKSLGTINKITNGFESIGVGLEKGFEEISGFMNGFKALFKLFELISPKKNDKK</sequence>
<evidence type="ECO:0000313" key="2">
    <source>
        <dbReference type="EMBL" id="PIV71106.1"/>
    </source>
</evidence>
<dbReference type="Proteomes" id="UP000228762">
    <property type="component" value="Unassembled WGS sequence"/>
</dbReference>
<name>A0A2M7EKL4_9BACT</name>
<keyword evidence="1" id="KW-0472">Membrane</keyword>
<proteinExistence type="predicted"/>
<organism evidence="2 3">
    <name type="scientific">Candidatus Roizmanbacteria bacterium CG17_big_fil_post_rev_8_21_14_2_50_39_7</name>
    <dbReference type="NCBI Taxonomy" id="1974858"/>
    <lineage>
        <taxon>Bacteria</taxon>
        <taxon>Candidatus Roizmaniibacteriota</taxon>
    </lineage>
</organism>
<keyword evidence="1" id="KW-0812">Transmembrane</keyword>
<feature type="transmembrane region" description="Helical" evidence="1">
    <location>
        <begin position="6"/>
        <end position="30"/>
    </location>
</feature>
<evidence type="ECO:0000256" key="1">
    <source>
        <dbReference type="SAM" id="Phobius"/>
    </source>
</evidence>
<accession>A0A2M7EKL4</accession>
<reference evidence="3" key="1">
    <citation type="submission" date="2017-09" db="EMBL/GenBank/DDBJ databases">
        <title>Depth-based differentiation of microbial function through sediment-hosted aquifers and enrichment of novel symbionts in the deep terrestrial subsurface.</title>
        <authorList>
            <person name="Probst A.J."/>
            <person name="Ladd B."/>
            <person name="Jarett J.K."/>
            <person name="Geller-Mcgrath D.E."/>
            <person name="Sieber C.M.K."/>
            <person name="Emerson J.B."/>
            <person name="Anantharaman K."/>
            <person name="Thomas B.C."/>
            <person name="Malmstrom R."/>
            <person name="Stieglmeier M."/>
            <person name="Klingl A."/>
            <person name="Woyke T."/>
            <person name="Ryan C.M."/>
            <person name="Banfield J.F."/>
        </authorList>
    </citation>
    <scope>NUCLEOTIDE SEQUENCE [LARGE SCALE GENOMIC DNA]</scope>
</reference>
<dbReference type="EMBL" id="PFEV01000069">
    <property type="protein sequence ID" value="PIV71106.1"/>
    <property type="molecule type" value="Genomic_DNA"/>
</dbReference>